<feature type="chain" id="PRO_5046175299" evidence="2">
    <location>
        <begin position="24"/>
        <end position="317"/>
    </location>
</feature>
<gene>
    <name evidence="5" type="primary">LOC101849082</name>
</gene>
<keyword evidence="1" id="KW-0106">Calcium</keyword>
<evidence type="ECO:0000256" key="1">
    <source>
        <dbReference type="ARBA" id="ARBA00022837"/>
    </source>
</evidence>
<dbReference type="Pfam" id="PF13202">
    <property type="entry name" value="EF-hand_5"/>
    <property type="match status" value="1"/>
</dbReference>
<sequence>MEFRNKLCLFTVAVLCILPVCLGEVERPEHGGMGTKTHHAKGGIHNPVFDQEALLGSHDLEELAELDEDVRTQRLKNLAKSHDANDNDIIELDELKEWILQSFRLLDHEEAMERWNNEDEDGDGKLTFSEILNKQFSVTEEELSEMENADEEEKDTDVLQLVADDKKRFAAADLNQDGSLDENEFLAYFQPYDYPHMFEVEIERTMKEMDKDGDGSVSMEEFIGDEVDEESRLVEVTNFEDLDKDKDGKLSREEVRPWALPDNNEVAVEEAEHLLESCDEDGDKQLTIDEIVSKEEEFLASSATDYGRTLHYVKDEL</sequence>
<keyword evidence="2" id="KW-0732">Signal</keyword>
<evidence type="ECO:0000313" key="4">
    <source>
        <dbReference type="Proteomes" id="UP000694888"/>
    </source>
</evidence>
<evidence type="ECO:0000259" key="3">
    <source>
        <dbReference type="PROSITE" id="PS50222"/>
    </source>
</evidence>
<evidence type="ECO:0000313" key="5">
    <source>
        <dbReference type="RefSeq" id="XP_005107699.1"/>
    </source>
</evidence>
<dbReference type="InterPro" id="IPR002048">
    <property type="entry name" value="EF_hand_dom"/>
</dbReference>
<dbReference type="Gene3D" id="1.10.238.10">
    <property type="entry name" value="EF-hand"/>
    <property type="match status" value="3"/>
</dbReference>
<dbReference type="GeneID" id="101849082"/>
<reference evidence="5" key="1">
    <citation type="submission" date="2025-08" db="UniProtKB">
        <authorList>
            <consortium name="RefSeq"/>
        </authorList>
    </citation>
    <scope>IDENTIFICATION</scope>
</reference>
<protein>
    <submittedName>
        <fullName evidence="5">Reticulocalbin-2</fullName>
    </submittedName>
</protein>
<dbReference type="PROSITE" id="PS50222">
    <property type="entry name" value="EF_HAND_2"/>
    <property type="match status" value="3"/>
</dbReference>
<dbReference type="InterPro" id="IPR011992">
    <property type="entry name" value="EF-hand-dom_pair"/>
</dbReference>
<accession>A0ABM0K365</accession>
<organism evidence="4 5">
    <name type="scientific">Aplysia californica</name>
    <name type="common">California sea hare</name>
    <dbReference type="NCBI Taxonomy" id="6500"/>
    <lineage>
        <taxon>Eukaryota</taxon>
        <taxon>Metazoa</taxon>
        <taxon>Spiralia</taxon>
        <taxon>Lophotrochozoa</taxon>
        <taxon>Mollusca</taxon>
        <taxon>Gastropoda</taxon>
        <taxon>Heterobranchia</taxon>
        <taxon>Euthyneura</taxon>
        <taxon>Tectipleura</taxon>
        <taxon>Aplysiida</taxon>
        <taxon>Aplysioidea</taxon>
        <taxon>Aplysiidae</taxon>
        <taxon>Aplysia</taxon>
    </lineage>
</organism>
<dbReference type="RefSeq" id="XP_005107699.1">
    <property type="nucleotide sequence ID" value="XM_005107642.2"/>
</dbReference>
<dbReference type="InterPro" id="IPR018247">
    <property type="entry name" value="EF_Hand_1_Ca_BS"/>
</dbReference>
<feature type="domain" description="EF-hand" evidence="3">
    <location>
        <begin position="197"/>
        <end position="232"/>
    </location>
</feature>
<dbReference type="PANTHER" id="PTHR10827">
    <property type="entry name" value="RETICULOCALBIN"/>
    <property type="match status" value="1"/>
</dbReference>
<feature type="domain" description="EF-hand" evidence="3">
    <location>
        <begin position="239"/>
        <end position="265"/>
    </location>
</feature>
<dbReference type="PANTHER" id="PTHR10827:SF95">
    <property type="entry name" value="LD34388P"/>
    <property type="match status" value="1"/>
</dbReference>
<dbReference type="SUPFAM" id="SSF47473">
    <property type="entry name" value="EF-hand"/>
    <property type="match status" value="2"/>
</dbReference>
<feature type="signal peptide" evidence="2">
    <location>
        <begin position="1"/>
        <end position="23"/>
    </location>
</feature>
<evidence type="ECO:0000256" key="2">
    <source>
        <dbReference type="SAM" id="SignalP"/>
    </source>
</evidence>
<proteinExistence type="predicted"/>
<dbReference type="CDD" id="cd16227">
    <property type="entry name" value="EFh_CREC_RCN2_like"/>
    <property type="match status" value="1"/>
</dbReference>
<dbReference type="Proteomes" id="UP000694888">
    <property type="component" value="Unplaced"/>
</dbReference>
<name>A0ABM0K365_APLCA</name>
<dbReference type="Pfam" id="PF13499">
    <property type="entry name" value="EF-hand_7"/>
    <property type="match status" value="1"/>
</dbReference>
<keyword evidence="4" id="KW-1185">Reference proteome</keyword>
<dbReference type="SMART" id="SM00054">
    <property type="entry name" value="EFh"/>
    <property type="match status" value="6"/>
</dbReference>
<dbReference type="PROSITE" id="PS00018">
    <property type="entry name" value="EF_HAND_1"/>
    <property type="match status" value="6"/>
</dbReference>
<feature type="domain" description="EF-hand" evidence="3">
    <location>
        <begin position="160"/>
        <end position="195"/>
    </location>
</feature>